<reference evidence="6" key="1">
    <citation type="submission" date="2019-12" db="EMBL/GenBank/DDBJ databases">
        <authorList>
            <person name="Cremers G."/>
        </authorList>
    </citation>
    <scope>NUCLEOTIDE SEQUENCE</scope>
    <source>
        <strain evidence="6">Vvax</strain>
    </source>
</reference>
<dbReference type="InterPro" id="IPR005330">
    <property type="entry name" value="MHYT_dom"/>
</dbReference>
<dbReference type="AlphaFoldDB" id="A0A679IXA3"/>
<keyword evidence="2" id="KW-1133">Transmembrane helix</keyword>
<dbReference type="CDD" id="cd01949">
    <property type="entry name" value="GGDEF"/>
    <property type="match status" value="1"/>
</dbReference>
<feature type="transmembrane region" description="Helical" evidence="2">
    <location>
        <begin position="113"/>
        <end position="131"/>
    </location>
</feature>
<dbReference type="SUPFAM" id="SSF55073">
    <property type="entry name" value="Nucleotide cyclase"/>
    <property type="match status" value="1"/>
</dbReference>
<keyword evidence="2" id="KW-0812">Transmembrane</keyword>
<proteinExistence type="predicted"/>
<feature type="transmembrane region" description="Helical" evidence="2">
    <location>
        <begin position="178"/>
        <end position="197"/>
    </location>
</feature>
<name>A0A679IXA3_VARPD</name>
<dbReference type="SMART" id="SM00052">
    <property type="entry name" value="EAL"/>
    <property type="match status" value="1"/>
</dbReference>
<dbReference type="CDD" id="cd01948">
    <property type="entry name" value="EAL"/>
    <property type="match status" value="1"/>
</dbReference>
<dbReference type="Gene3D" id="3.30.70.270">
    <property type="match status" value="1"/>
</dbReference>
<keyword evidence="2" id="KW-0472">Membrane</keyword>
<dbReference type="PANTHER" id="PTHR44757">
    <property type="entry name" value="DIGUANYLATE CYCLASE DGCP"/>
    <property type="match status" value="1"/>
</dbReference>
<dbReference type="InterPro" id="IPR029787">
    <property type="entry name" value="Nucleotide_cyclase"/>
</dbReference>
<gene>
    <name evidence="6" type="primary">gmr</name>
    <name evidence="6" type="ORF">VVAX_03268</name>
</gene>
<dbReference type="InterPro" id="IPR035919">
    <property type="entry name" value="EAL_sf"/>
</dbReference>
<feature type="domain" description="EAL" evidence="3">
    <location>
        <begin position="452"/>
        <end position="705"/>
    </location>
</feature>
<dbReference type="InterPro" id="IPR052155">
    <property type="entry name" value="Biofilm_reg_signaling"/>
</dbReference>
<feature type="domain" description="GGDEF" evidence="4">
    <location>
        <begin position="311"/>
        <end position="443"/>
    </location>
</feature>
<dbReference type="SMART" id="SM00267">
    <property type="entry name" value="GGDEF"/>
    <property type="match status" value="1"/>
</dbReference>
<dbReference type="PANTHER" id="PTHR44757:SF2">
    <property type="entry name" value="BIOFILM ARCHITECTURE MAINTENANCE PROTEIN MBAA"/>
    <property type="match status" value="1"/>
</dbReference>
<keyword evidence="6" id="KW-0378">Hydrolase</keyword>
<protein>
    <submittedName>
        <fullName evidence="6">Cyclic di-GMP phosphodiesterase Gmr</fullName>
        <ecNumber evidence="6">3.1.4.52</ecNumber>
    </submittedName>
</protein>
<dbReference type="InterPro" id="IPR043128">
    <property type="entry name" value="Rev_trsase/Diguanyl_cyclase"/>
</dbReference>
<evidence type="ECO:0000259" key="4">
    <source>
        <dbReference type="PROSITE" id="PS50887"/>
    </source>
</evidence>
<feature type="transmembrane region" description="Helical" evidence="2">
    <location>
        <begin position="47"/>
        <end position="70"/>
    </location>
</feature>
<feature type="domain" description="MHYT" evidence="5">
    <location>
        <begin position="12"/>
        <end position="206"/>
    </location>
</feature>
<sequence length="712" mass="77700">MNTAPAFLPSHHNLWVVAASLLLATLASYVALDMSRRVRDVSGRPHLLWWAIGSFAMGTGIWSMHFVGMLGFSLPIALGFSGSMTLISWVAGVTASGIALWVASEADYSVRRIAIASVAMAVGICGMHYLGMAALDMSPPIVWHWPTVGLSLLIGLVASAAALGIFKFLGDLHNKRRVAFQLLAAFVMGIAICGMHYTGMAAANFPLDSVCRSSDALYGTGLTGIVVLASGLLLLGTLFTSILESRLQMVARRLSSSLEAANAELTQANRELQKRAFTDALTGLPNRVLFEDRLRHALLRMERANRLQVEERIAVLFVDLDGFKPINDSFGHAAGDQILRAAAHRLSQTTRKSDTVARIGGDEFLLLLEGVRDRAECAQAANRVLRTIGEPFNVLGKQVQIACSVGIVLHPEEGEPHKLVANADAAMYEAKRAGGGNYVMFESHMGADAAKQLQLQSDLRQAVELRQFELYYQPKINGAGDNLSGVEALVRWNHPQHGLIGPTEFIGLAERFGLIVRLGDWILDEACRQIAEWRSRGTWMCVAVNLSVMQLREIDFVERVEQALARHDVPASLLLCEITESVAMEDIKATQRTFEGLARVGVFLSIDDFGTGYSSLSHLRKLPARQVKIDRSFVQDLQFKDDARAVVDAVIRLAHALGLTVVAEGVENEAQREILLGMGCDELQGFLFSHPLPAGDLLAWFSRREVGEPTAD</sequence>
<accession>A0A679IXA3</accession>
<dbReference type="Gene3D" id="3.20.20.450">
    <property type="entry name" value="EAL domain"/>
    <property type="match status" value="1"/>
</dbReference>
<dbReference type="EMBL" id="LR743507">
    <property type="protein sequence ID" value="CAA2105464.1"/>
    <property type="molecule type" value="Genomic_DNA"/>
</dbReference>
<dbReference type="EC" id="3.1.4.52" evidence="6"/>
<dbReference type="PROSITE" id="PS50887">
    <property type="entry name" value="GGDEF"/>
    <property type="match status" value="1"/>
</dbReference>
<dbReference type="PROSITE" id="PS50883">
    <property type="entry name" value="EAL"/>
    <property type="match status" value="1"/>
</dbReference>
<comment type="catalytic activity">
    <reaction evidence="1">
        <text>3',3'-c-di-GMP + H2O = 5'-phosphoguanylyl(3'-&gt;5')guanosine + H(+)</text>
        <dbReference type="Rhea" id="RHEA:24902"/>
        <dbReference type="ChEBI" id="CHEBI:15377"/>
        <dbReference type="ChEBI" id="CHEBI:15378"/>
        <dbReference type="ChEBI" id="CHEBI:58754"/>
        <dbReference type="ChEBI" id="CHEBI:58805"/>
        <dbReference type="EC" id="3.1.4.52"/>
    </reaction>
    <physiologicalReaction direction="left-to-right" evidence="1">
        <dbReference type="Rhea" id="RHEA:24903"/>
    </physiologicalReaction>
</comment>
<dbReference type="FunFam" id="3.20.20.450:FF:000001">
    <property type="entry name" value="Cyclic di-GMP phosphodiesterase yahA"/>
    <property type="match status" value="1"/>
</dbReference>
<feature type="transmembrane region" description="Helical" evidence="2">
    <location>
        <begin position="143"/>
        <end position="166"/>
    </location>
</feature>
<dbReference type="NCBIfam" id="TIGR00254">
    <property type="entry name" value="GGDEF"/>
    <property type="match status" value="1"/>
</dbReference>
<dbReference type="FunFam" id="3.30.70.270:FF:000001">
    <property type="entry name" value="Diguanylate cyclase domain protein"/>
    <property type="match status" value="1"/>
</dbReference>
<feature type="transmembrane region" description="Helical" evidence="2">
    <location>
        <begin position="12"/>
        <end position="35"/>
    </location>
</feature>
<evidence type="ECO:0000256" key="1">
    <source>
        <dbReference type="ARBA" id="ARBA00051114"/>
    </source>
</evidence>
<evidence type="ECO:0000259" key="5">
    <source>
        <dbReference type="PROSITE" id="PS50924"/>
    </source>
</evidence>
<dbReference type="InterPro" id="IPR001633">
    <property type="entry name" value="EAL_dom"/>
</dbReference>
<organism evidence="6">
    <name type="scientific">Variovorax paradoxus</name>
    <dbReference type="NCBI Taxonomy" id="34073"/>
    <lineage>
        <taxon>Bacteria</taxon>
        <taxon>Pseudomonadati</taxon>
        <taxon>Pseudomonadota</taxon>
        <taxon>Betaproteobacteria</taxon>
        <taxon>Burkholderiales</taxon>
        <taxon>Comamonadaceae</taxon>
        <taxon>Variovorax</taxon>
    </lineage>
</organism>
<dbReference type="Pfam" id="PF03707">
    <property type="entry name" value="MHYT"/>
    <property type="match status" value="3"/>
</dbReference>
<dbReference type="Pfam" id="PF00990">
    <property type="entry name" value="GGDEF"/>
    <property type="match status" value="1"/>
</dbReference>
<evidence type="ECO:0000313" key="6">
    <source>
        <dbReference type="EMBL" id="CAA2105464.1"/>
    </source>
</evidence>
<feature type="transmembrane region" description="Helical" evidence="2">
    <location>
        <begin position="217"/>
        <end position="243"/>
    </location>
</feature>
<dbReference type="SUPFAM" id="SSF141868">
    <property type="entry name" value="EAL domain-like"/>
    <property type="match status" value="1"/>
</dbReference>
<evidence type="ECO:0000259" key="3">
    <source>
        <dbReference type="PROSITE" id="PS50883"/>
    </source>
</evidence>
<dbReference type="GO" id="GO:0071732">
    <property type="term" value="P:cellular response to nitric oxide"/>
    <property type="evidence" value="ECO:0007669"/>
    <property type="project" value="UniProtKB-ARBA"/>
</dbReference>
<dbReference type="GO" id="GO:0071111">
    <property type="term" value="F:cyclic-guanylate-specific phosphodiesterase activity"/>
    <property type="evidence" value="ECO:0007669"/>
    <property type="project" value="UniProtKB-EC"/>
</dbReference>
<dbReference type="PROSITE" id="PS50924">
    <property type="entry name" value="MHYT"/>
    <property type="match status" value="1"/>
</dbReference>
<evidence type="ECO:0000256" key="2">
    <source>
        <dbReference type="PROSITE-ProRule" id="PRU00244"/>
    </source>
</evidence>
<dbReference type="Pfam" id="PF00563">
    <property type="entry name" value="EAL"/>
    <property type="match status" value="1"/>
</dbReference>
<dbReference type="InterPro" id="IPR000160">
    <property type="entry name" value="GGDEF_dom"/>
</dbReference>
<dbReference type="GO" id="GO:0016020">
    <property type="term" value="C:membrane"/>
    <property type="evidence" value="ECO:0007669"/>
    <property type="project" value="UniProtKB-UniRule"/>
</dbReference>
<feature type="transmembrane region" description="Helical" evidence="2">
    <location>
        <begin position="76"/>
        <end position="101"/>
    </location>
</feature>